<feature type="transmembrane region" description="Helical" evidence="1">
    <location>
        <begin position="104"/>
        <end position="124"/>
    </location>
</feature>
<proteinExistence type="predicted"/>
<reference evidence="2 3" key="1">
    <citation type="journal article" date="2019" name="Int. J. Syst. Evol. Microbiol.">
        <title>The Global Catalogue of Microorganisms (GCM) 10K type strain sequencing project: providing services to taxonomists for standard genome sequencing and annotation.</title>
        <authorList>
            <consortium name="The Broad Institute Genomics Platform"/>
            <consortium name="The Broad Institute Genome Sequencing Center for Infectious Disease"/>
            <person name="Wu L."/>
            <person name="Ma J."/>
        </authorList>
    </citation>
    <scope>NUCLEOTIDE SEQUENCE [LARGE SCALE GENOMIC DNA]</scope>
    <source>
        <strain evidence="2 3">JCM 14545</strain>
    </source>
</reference>
<sequence>MNDVSAADILLYLAIAVLVIWRVVFRQVRGYRLSARGLTLIPAILVVVGVVSSAKALPSASGTELALLGVDLAVLAALGVLRAASTTITAKDGYAFAQGTARTLVLWLVTIGVRIGFLVLGAHLGADGPLTSASLALTLGLSIGLQNALAYQRARRLGLRVATGRAAVASARD</sequence>
<evidence type="ECO:0000256" key="1">
    <source>
        <dbReference type="SAM" id="Phobius"/>
    </source>
</evidence>
<keyword evidence="1" id="KW-1133">Transmembrane helix</keyword>
<protein>
    <recommendedName>
        <fullName evidence="4">DUF1453 domain-containing protein</fullName>
    </recommendedName>
</protein>
<evidence type="ECO:0000313" key="3">
    <source>
        <dbReference type="Proteomes" id="UP001501116"/>
    </source>
</evidence>
<feature type="transmembrane region" description="Helical" evidence="1">
    <location>
        <begin position="6"/>
        <end position="25"/>
    </location>
</feature>
<evidence type="ECO:0008006" key="4">
    <source>
        <dbReference type="Google" id="ProtNLM"/>
    </source>
</evidence>
<dbReference type="Proteomes" id="UP001501116">
    <property type="component" value="Unassembled WGS sequence"/>
</dbReference>
<dbReference type="EMBL" id="BAAANN010000016">
    <property type="protein sequence ID" value="GAA1965607.1"/>
    <property type="molecule type" value="Genomic_DNA"/>
</dbReference>
<keyword evidence="3" id="KW-1185">Reference proteome</keyword>
<feature type="transmembrane region" description="Helical" evidence="1">
    <location>
        <begin position="37"/>
        <end position="54"/>
    </location>
</feature>
<keyword evidence="1" id="KW-0812">Transmembrane</keyword>
<accession>A0ABN2R9K3</accession>
<evidence type="ECO:0000313" key="2">
    <source>
        <dbReference type="EMBL" id="GAA1965607.1"/>
    </source>
</evidence>
<gene>
    <name evidence="2" type="ORF">GCM10009754_42190</name>
</gene>
<dbReference type="RefSeq" id="WP_344421230.1">
    <property type="nucleotide sequence ID" value="NZ_BAAANN010000016.1"/>
</dbReference>
<organism evidence="2 3">
    <name type="scientific">Amycolatopsis minnesotensis</name>
    <dbReference type="NCBI Taxonomy" id="337894"/>
    <lineage>
        <taxon>Bacteria</taxon>
        <taxon>Bacillati</taxon>
        <taxon>Actinomycetota</taxon>
        <taxon>Actinomycetes</taxon>
        <taxon>Pseudonocardiales</taxon>
        <taxon>Pseudonocardiaceae</taxon>
        <taxon>Amycolatopsis</taxon>
    </lineage>
</organism>
<feature type="transmembrane region" description="Helical" evidence="1">
    <location>
        <begin position="66"/>
        <end position="84"/>
    </location>
</feature>
<name>A0ABN2R9K3_9PSEU</name>
<feature type="transmembrane region" description="Helical" evidence="1">
    <location>
        <begin position="130"/>
        <end position="150"/>
    </location>
</feature>
<comment type="caution">
    <text evidence="2">The sequence shown here is derived from an EMBL/GenBank/DDBJ whole genome shotgun (WGS) entry which is preliminary data.</text>
</comment>
<keyword evidence="1" id="KW-0472">Membrane</keyword>